<feature type="non-terminal residue" evidence="2">
    <location>
        <position position="1626"/>
    </location>
</feature>
<sequence>MFYQLRVKISCVDMDSFCVPFLTLSHQYLDKNIDMDNQEPFDVFSRELQSDISNISDMPKFKRNIFDFVIPNVCLSEDNFIHFIIMKVIREKKDAQYNKPIDQQLTSKMISVSKVNIRFMAPTMKYGKTVGLILPMSLKRSYNPKIQQDTMAIWKRGGVPEVQKAHILEMQSEEKKRAHLQKITYRLRYISKLKTKIQYDQKYRDMTPDQREKTGKELNKQMEILKRSKIGGFIGKIGSDNLSIGNILGILDKQSEINKNQEYDEIVKDSSISENEFEKQLSELDMMFGVMQDVTTKHDRRMSKLQSGQNAIDNNNNDNDNNNQNKQNVQVQKPVPIMFQTTLNNQPAMVEWIKNKSNNNNNNNEQQSIDSSIQIPSINQKLQSITDEDEFDEFEESDDENSVDQESISTIIYIELRLLPIFPNKFGILPTLKMRKVVDAKNLLYLHRQKHMTIFYKGKENEIMTKEQIKDMIQSAALQYEAAEQAKINQKLPVYAISKLDAGSNGINNQDLRISKQPIYEKKNTHQSTERSLKRKRSKLNRLQSHTNNSYEEENEFLTEQMQQQKFLIETQNPPLYRPVRVQLLFFWAEANAKVEHPYISKEEQMEKDLQKHEEEKKKQRAKQKKEAELLGYTLDEDEDNPTKSNKKRSKQEEKIKEQLRIENDMKEQELNNKQEILENKRESEQRIRDGLKIRNLPQRIIMRVRTTDAKSEVAETQPASFSINSDTLNTGKKLRDGQRGYFYEEIDMITDERAPIIISLIGQVKKRDNQNKPSDNKQQSTQDLNTLTSKSSLQSNSPIPFQQSDRMTHSSSETDSLISIQTLDADEDKQIRGSSTQHFKEIALTTFAIPVIEAAQRQGEIYLVRFVDEQRGYAVSVGICVHHQKLVRRIFEQPKLGIHMQLQLPFTQPDKPPYPPIVVSRVIGNSMKYWEYLIEQRKNDEDELYGVDKEINALMSPNSSFYGQITNKPVKEEEEEDFNINTEKYPRNTLLFMCVPIVRRPVRIWRQGDGFWDQIWEQKRNEQLKIKQEKEQQEKIQKEKQEYEKIMAAELNQTKSKKKSKKQQLKEEQERVQKEQQQKEEDERLRIEKQKKERDEIQNNAMLRAMNKYKLSFSQEENEQEKEQEQSLYNEIQNNTLIVARRRIADKNATYEENDDEEDDQEDNEFGFERKQSSRLTDRGEKKFEWEGEIFWQNYLQMFGQPGDRSYEKQKFKLSKIIKYKKQYDPSYLPPLDRYNLTLPSDDYDYLQYNYQQTILPNEEGSIDDQLEEGIELKIADVDNDVDTDDYNDDDNSDDEEDEDDIEEKLNINVQNKLKNLFNKAKKKIGKSRLQHVQSNYDGEEEEDIDDEEKQRIEKKKQKQQKKEKKRIQDEEDNPDMQYYKDLLIIQPLIHHEDLKYGIDYKRIYKSIDQDDDDNLITTIDFSSNSLLVDITKGFSFPVSPYIKLPPNQVIQQYYTTKLPPPLNECLLLNEFYNNGQDDQQRNSNQSKKKRKIGLMQQIPNEIISISFVNRISFANVDSSFFDPKIYYGGHPAIICEFYAPIIQNENTSDTPVLVQESVQKWKMLTNGVDDEQQSSERQQANYSVQKFFNDLETGSVSSLIITPPSDTPKSTKKSSLGSKLDTAR</sequence>
<name>A0A5J4WD29_9EUKA</name>
<feature type="region of interest" description="Disordered" evidence="1">
    <location>
        <begin position="298"/>
        <end position="326"/>
    </location>
</feature>
<feature type="compositionally biased region" description="Low complexity" evidence="1">
    <location>
        <begin position="1604"/>
        <end position="1626"/>
    </location>
</feature>
<feature type="compositionally biased region" description="Basic and acidic residues" evidence="1">
    <location>
        <begin position="519"/>
        <end position="532"/>
    </location>
</feature>
<comment type="caution">
    <text evidence="2">The sequence shown here is derived from an EMBL/GenBank/DDBJ whole genome shotgun (WGS) entry which is preliminary data.</text>
</comment>
<feature type="region of interest" description="Disordered" evidence="1">
    <location>
        <begin position="767"/>
        <end position="815"/>
    </location>
</feature>
<organism evidence="2 3">
    <name type="scientific">Streblomastix strix</name>
    <dbReference type="NCBI Taxonomy" id="222440"/>
    <lineage>
        <taxon>Eukaryota</taxon>
        <taxon>Metamonada</taxon>
        <taxon>Preaxostyla</taxon>
        <taxon>Oxymonadida</taxon>
        <taxon>Streblomastigidae</taxon>
        <taxon>Streblomastix</taxon>
    </lineage>
</organism>
<feature type="compositionally biased region" description="Acidic residues" evidence="1">
    <location>
        <begin position="1339"/>
        <end position="1349"/>
    </location>
</feature>
<feature type="region of interest" description="Disordered" evidence="1">
    <location>
        <begin position="355"/>
        <end position="374"/>
    </location>
</feature>
<dbReference type="PANTHER" id="PTHR23184:SF9">
    <property type="entry name" value="TETRATRICOPEPTIDE REPEAT PROTEIN 14"/>
    <property type="match status" value="1"/>
</dbReference>
<protein>
    <submittedName>
        <fullName evidence="2">Uncharacterized protein</fullName>
    </submittedName>
</protein>
<feature type="region of interest" description="Disordered" evidence="1">
    <location>
        <begin position="1277"/>
        <end position="1302"/>
    </location>
</feature>
<feature type="compositionally biased region" description="Basic and acidic residues" evidence="1">
    <location>
        <begin position="1065"/>
        <end position="1098"/>
    </location>
</feature>
<evidence type="ECO:0000313" key="3">
    <source>
        <dbReference type="Proteomes" id="UP000324800"/>
    </source>
</evidence>
<feature type="compositionally biased region" description="Acidic residues" evidence="1">
    <location>
        <begin position="1153"/>
        <end position="1167"/>
    </location>
</feature>
<feature type="region of interest" description="Disordered" evidence="1">
    <location>
        <begin position="1601"/>
        <end position="1626"/>
    </location>
</feature>
<feature type="compositionally biased region" description="Basic and acidic residues" evidence="1">
    <location>
        <begin position="605"/>
        <end position="618"/>
    </location>
</feature>
<feature type="region of interest" description="Disordered" evidence="1">
    <location>
        <begin position="1330"/>
        <end position="1374"/>
    </location>
</feature>
<gene>
    <name evidence="2" type="ORF">EZS28_012040</name>
</gene>
<feature type="compositionally biased region" description="Basic and acidic residues" evidence="1">
    <location>
        <begin position="651"/>
        <end position="668"/>
    </location>
</feature>
<feature type="compositionally biased region" description="Polar residues" evidence="1">
    <location>
        <begin position="772"/>
        <end position="815"/>
    </location>
</feature>
<feature type="compositionally biased region" description="Low complexity" evidence="1">
    <location>
        <begin position="314"/>
        <end position="326"/>
    </location>
</feature>
<dbReference type="PANTHER" id="PTHR23184">
    <property type="entry name" value="TETRATRICOPEPTIDE REPEAT PROTEIN 14"/>
    <property type="match status" value="1"/>
</dbReference>
<dbReference type="Proteomes" id="UP000324800">
    <property type="component" value="Unassembled WGS sequence"/>
</dbReference>
<feature type="region of interest" description="Disordered" evidence="1">
    <location>
        <begin position="1150"/>
        <end position="1175"/>
    </location>
</feature>
<feature type="compositionally biased region" description="Acidic residues" evidence="1">
    <location>
        <begin position="1279"/>
        <end position="1302"/>
    </location>
</feature>
<reference evidence="2 3" key="1">
    <citation type="submission" date="2019-03" db="EMBL/GenBank/DDBJ databases">
        <title>Single cell metagenomics reveals metabolic interactions within the superorganism composed of flagellate Streblomastix strix and complex community of Bacteroidetes bacteria on its surface.</title>
        <authorList>
            <person name="Treitli S.C."/>
            <person name="Kolisko M."/>
            <person name="Husnik F."/>
            <person name="Keeling P."/>
            <person name="Hampl V."/>
        </authorList>
    </citation>
    <scope>NUCLEOTIDE SEQUENCE [LARGE SCALE GENOMIC DNA]</scope>
    <source>
        <strain evidence="2">ST1C</strain>
    </source>
</reference>
<accession>A0A5J4WD29</accession>
<dbReference type="EMBL" id="SNRW01002541">
    <property type="protein sequence ID" value="KAA6392432.1"/>
    <property type="molecule type" value="Genomic_DNA"/>
</dbReference>
<dbReference type="InterPro" id="IPR039190">
    <property type="entry name" value="TTC14"/>
</dbReference>
<evidence type="ECO:0000256" key="1">
    <source>
        <dbReference type="SAM" id="MobiDB-lite"/>
    </source>
</evidence>
<feature type="region of interest" description="Disordered" evidence="1">
    <location>
        <begin position="1052"/>
        <end position="1100"/>
    </location>
</feature>
<proteinExistence type="predicted"/>
<feature type="region of interest" description="Disordered" evidence="1">
    <location>
        <begin position="517"/>
        <end position="555"/>
    </location>
</feature>
<feature type="compositionally biased region" description="Polar residues" evidence="1">
    <location>
        <begin position="304"/>
        <end position="313"/>
    </location>
</feature>
<feature type="region of interest" description="Disordered" evidence="1">
    <location>
        <begin position="605"/>
        <end position="668"/>
    </location>
</feature>
<feature type="compositionally biased region" description="Basic residues" evidence="1">
    <location>
        <begin position="1354"/>
        <end position="1367"/>
    </location>
</feature>
<evidence type="ECO:0000313" key="2">
    <source>
        <dbReference type="EMBL" id="KAA6392432.1"/>
    </source>
</evidence>